<dbReference type="PROSITE" id="PS50234">
    <property type="entry name" value="VWFA"/>
    <property type="match status" value="1"/>
</dbReference>
<evidence type="ECO:0000256" key="2">
    <source>
        <dbReference type="ARBA" id="ARBA00023136"/>
    </source>
</evidence>
<dbReference type="SUPFAM" id="SSF103088">
    <property type="entry name" value="OmpA-like"/>
    <property type="match status" value="1"/>
</dbReference>
<feature type="domain" description="VWFA" evidence="5">
    <location>
        <begin position="36"/>
        <end position="218"/>
    </location>
</feature>
<dbReference type="PROSITE" id="PS51123">
    <property type="entry name" value="OMPA_2"/>
    <property type="match status" value="1"/>
</dbReference>
<proteinExistence type="predicted"/>
<dbReference type="EMBL" id="JACNIG010000271">
    <property type="protein sequence ID" value="MBC8433114.1"/>
    <property type="molecule type" value="Genomic_DNA"/>
</dbReference>
<evidence type="ECO:0000259" key="6">
    <source>
        <dbReference type="PROSITE" id="PS51123"/>
    </source>
</evidence>
<evidence type="ECO:0000256" key="3">
    <source>
        <dbReference type="ARBA" id="ARBA00023237"/>
    </source>
</evidence>
<dbReference type="PANTHER" id="PTHR30329">
    <property type="entry name" value="STATOR ELEMENT OF FLAGELLAR MOTOR COMPLEX"/>
    <property type="match status" value="1"/>
</dbReference>
<dbReference type="InterPro" id="IPR036465">
    <property type="entry name" value="vWFA_dom_sf"/>
</dbReference>
<feature type="domain" description="OmpA-like" evidence="6">
    <location>
        <begin position="240"/>
        <end position="355"/>
    </location>
</feature>
<evidence type="ECO:0000256" key="1">
    <source>
        <dbReference type="ARBA" id="ARBA00004442"/>
    </source>
</evidence>
<dbReference type="PANTHER" id="PTHR30329:SF21">
    <property type="entry name" value="LIPOPROTEIN YIAD-RELATED"/>
    <property type="match status" value="1"/>
</dbReference>
<evidence type="ECO:0000256" key="4">
    <source>
        <dbReference type="PROSITE-ProRule" id="PRU00473"/>
    </source>
</evidence>
<dbReference type="InterPro" id="IPR006690">
    <property type="entry name" value="OMPA-like_CS"/>
</dbReference>
<comment type="subcellular location">
    <subcellularLocation>
        <location evidence="1">Cell outer membrane</location>
    </subcellularLocation>
</comment>
<dbReference type="PRINTS" id="PR01021">
    <property type="entry name" value="OMPADOMAIN"/>
</dbReference>
<sequence>MKTLSKNVFVIGLVLVLICPFGVHAAQSILIPKITNFIIVVDQSGSMFKNFGQTKKKKATLAKEVLFKVNERIPELGYTGAIQVFAPDKTLVGPEVYNRTNFKTAINQLAEKGEIFGNLTPLGASIRYTAKNIPLFQGKTAIILVSDGIADITDDPLRAAKEIYNNYGNICFHAISIADRDKGRQTLRDICEVNNCAYTEGMDILSDTAALNRFLAEVFYMVISDEELQKLFAPPVLMPEVTIDDLLREDILFDFDQYTLDQEWAAFLDDAADALLKQPDVHIVIEGHTDWGGPEAYNQKLSERRAKAVYDYLLGKGIESTRMETIGYGETMPAVSNLTKIGRMLNRRAVINVVQ</sequence>
<dbReference type="Proteomes" id="UP000605201">
    <property type="component" value="Unassembled WGS sequence"/>
</dbReference>
<dbReference type="Gene3D" id="3.40.50.410">
    <property type="entry name" value="von Willebrand factor, type A domain"/>
    <property type="match status" value="1"/>
</dbReference>
<evidence type="ECO:0000313" key="7">
    <source>
        <dbReference type="EMBL" id="MBC8433114.1"/>
    </source>
</evidence>
<dbReference type="SUPFAM" id="SSF53300">
    <property type="entry name" value="vWA-like"/>
    <property type="match status" value="1"/>
</dbReference>
<evidence type="ECO:0000259" key="5">
    <source>
        <dbReference type="PROSITE" id="PS50234"/>
    </source>
</evidence>
<dbReference type="PROSITE" id="PS01068">
    <property type="entry name" value="OMPA_1"/>
    <property type="match status" value="1"/>
</dbReference>
<reference evidence="7 8" key="1">
    <citation type="submission" date="2020-08" db="EMBL/GenBank/DDBJ databases">
        <title>Bridging the membrane lipid divide: bacteria of the FCB group superphylum have the potential to synthesize archaeal ether lipids.</title>
        <authorList>
            <person name="Villanueva L."/>
            <person name="Von Meijenfeldt F.A.B."/>
            <person name="Westbye A.B."/>
            <person name="Yadav S."/>
            <person name="Hopmans E.C."/>
            <person name="Dutilh B.E."/>
            <person name="Sinninghe Damste J.S."/>
        </authorList>
    </citation>
    <scope>NUCLEOTIDE SEQUENCE [LARGE SCALE GENOMIC DNA]</scope>
    <source>
        <strain evidence="7">NIOZ-UU17</strain>
    </source>
</reference>
<dbReference type="CDD" id="cd07185">
    <property type="entry name" value="OmpA_C-like"/>
    <property type="match status" value="1"/>
</dbReference>
<dbReference type="Pfam" id="PF00691">
    <property type="entry name" value="OmpA"/>
    <property type="match status" value="1"/>
</dbReference>
<keyword evidence="2 4" id="KW-0472">Membrane</keyword>
<protein>
    <submittedName>
        <fullName evidence="7">OmpA family protein</fullName>
    </submittedName>
</protein>
<dbReference type="Gene3D" id="3.30.1330.60">
    <property type="entry name" value="OmpA-like domain"/>
    <property type="match status" value="1"/>
</dbReference>
<dbReference type="InterPro" id="IPR050330">
    <property type="entry name" value="Bact_OuterMem_StrucFunc"/>
</dbReference>
<name>A0A8J6TLC2_9BACT</name>
<gene>
    <name evidence="7" type="ORF">H8D96_14495</name>
</gene>
<dbReference type="GO" id="GO:0009279">
    <property type="term" value="C:cell outer membrane"/>
    <property type="evidence" value="ECO:0007669"/>
    <property type="project" value="UniProtKB-SubCell"/>
</dbReference>
<comment type="caution">
    <text evidence="7">The sequence shown here is derived from an EMBL/GenBank/DDBJ whole genome shotgun (WGS) entry which is preliminary data.</text>
</comment>
<dbReference type="AlphaFoldDB" id="A0A8J6TLC2"/>
<organism evidence="7 8">
    <name type="scientific">Candidatus Desulfatibia vada</name>
    <dbReference type="NCBI Taxonomy" id="2841696"/>
    <lineage>
        <taxon>Bacteria</taxon>
        <taxon>Pseudomonadati</taxon>
        <taxon>Thermodesulfobacteriota</taxon>
        <taxon>Desulfobacteria</taxon>
        <taxon>Desulfobacterales</taxon>
        <taxon>Desulfobacterales incertae sedis</taxon>
        <taxon>Candidatus Desulfatibia</taxon>
    </lineage>
</organism>
<dbReference type="InterPro" id="IPR006664">
    <property type="entry name" value="OMP_bac"/>
</dbReference>
<accession>A0A8J6TLC2</accession>
<dbReference type="InterPro" id="IPR006665">
    <property type="entry name" value="OmpA-like"/>
</dbReference>
<keyword evidence="3" id="KW-0998">Cell outer membrane</keyword>
<dbReference type="InterPro" id="IPR036737">
    <property type="entry name" value="OmpA-like_sf"/>
</dbReference>
<evidence type="ECO:0000313" key="8">
    <source>
        <dbReference type="Proteomes" id="UP000605201"/>
    </source>
</evidence>
<dbReference type="InterPro" id="IPR002035">
    <property type="entry name" value="VWF_A"/>
</dbReference>
<dbReference type="PRINTS" id="PR01023">
    <property type="entry name" value="NAFLGMOTY"/>
</dbReference>